<dbReference type="GO" id="GO:0043531">
    <property type="term" value="F:ADP binding"/>
    <property type="evidence" value="ECO:0007669"/>
    <property type="project" value="InterPro"/>
</dbReference>
<accession>A0AAW2UM04</accession>
<feature type="domain" description="NB-ARC" evidence="1">
    <location>
        <begin position="166"/>
        <end position="235"/>
    </location>
</feature>
<dbReference type="Pfam" id="PF00931">
    <property type="entry name" value="NB-ARC"/>
    <property type="match status" value="1"/>
</dbReference>
<dbReference type="Gene3D" id="3.40.50.300">
    <property type="entry name" value="P-loop containing nucleotide triphosphate hydrolases"/>
    <property type="match status" value="1"/>
</dbReference>
<sequence length="245" mass="27395">MAVAAYASLLSLAHILDQQIRHPVHRLDTGQLRSLQEKVTHLQHFLEHQSQTKISQVVEDLARQIPVVANEAEDVIDSHVVFQLASQDTSSERDAAAALSSFYEDLDQVIQKIDSIIKELNGVAKEELDDVKEPKLVADSLPNNASSSRVLPSSGENSTMVGFDHRLVRIIDELTRDESDLKILPIVGMGGIGKTTLARNVFDHAHILQSFDIRIWFTISQEYSVQEILLGLLTEEKKERVRSTL</sequence>
<reference evidence="2" key="1">
    <citation type="submission" date="2020-06" db="EMBL/GenBank/DDBJ databases">
        <authorList>
            <person name="Li T."/>
            <person name="Hu X."/>
            <person name="Zhang T."/>
            <person name="Song X."/>
            <person name="Zhang H."/>
            <person name="Dai N."/>
            <person name="Sheng W."/>
            <person name="Hou X."/>
            <person name="Wei L."/>
        </authorList>
    </citation>
    <scope>NUCLEOTIDE SEQUENCE</scope>
    <source>
        <strain evidence="2">G02</strain>
        <tissue evidence="2">Leaf</tissue>
    </source>
</reference>
<evidence type="ECO:0000313" key="2">
    <source>
        <dbReference type="EMBL" id="KAL0418018.1"/>
    </source>
</evidence>
<gene>
    <name evidence="2" type="ORF">Sradi_1215300</name>
</gene>
<dbReference type="InterPro" id="IPR027417">
    <property type="entry name" value="P-loop_NTPase"/>
</dbReference>
<reference evidence="2" key="2">
    <citation type="journal article" date="2024" name="Plant">
        <title>Genomic evolution and insights into agronomic trait innovations of Sesamum species.</title>
        <authorList>
            <person name="Miao H."/>
            <person name="Wang L."/>
            <person name="Qu L."/>
            <person name="Liu H."/>
            <person name="Sun Y."/>
            <person name="Le M."/>
            <person name="Wang Q."/>
            <person name="Wei S."/>
            <person name="Zheng Y."/>
            <person name="Lin W."/>
            <person name="Duan Y."/>
            <person name="Cao H."/>
            <person name="Xiong S."/>
            <person name="Wang X."/>
            <person name="Wei L."/>
            <person name="Li C."/>
            <person name="Ma Q."/>
            <person name="Ju M."/>
            <person name="Zhao R."/>
            <person name="Li G."/>
            <person name="Mu C."/>
            <person name="Tian Q."/>
            <person name="Mei H."/>
            <person name="Zhang T."/>
            <person name="Gao T."/>
            <person name="Zhang H."/>
        </authorList>
    </citation>
    <scope>NUCLEOTIDE SEQUENCE</scope>
    <source>
        <strain evidence="2">G02</strain>
    </source>
</reference>
<dbReference type="InterPro" id="IPR002182">
    <property type="entry name" value="NB-ARC"/>
</dbReference>
<name>A0AAW2UM04_SESRA</name>
<dbReference type="SUPFAM" id="SSF52540">
    <property type="entry name" value="P-loop containing nucleoside triphosphate hydrolases"/>
    <property type="match status" value="1"/>
</dbReference>
<dbReference type="Gene3D" id="1.20.5.4130">
    <property type="match status" value="1"/>
</dbReference>
<protein>
    <submittedName>
        <fullName evidence="2">Disease resistance protein</fullName>
    </submittedName>
</protein>
<proteinExistence type="predicted"/>
<comment type="caution">
    <text evidence="2">The sequence shown here is derived from an EMBL/GenBank/DDBJ whole genome shotgun (WGS) entry which is preliminary data.</text>
</comment>
<evidence type="ECO:0000259" key="1">
    <source>
        <dbReference type="Pfam" id="PF00931"/>
    </source>
</evidence>
<organism evidence="2">
    <name type="scientific">Sesamum radiatum</name>
    <name type="common">Black benniseed</name>
    <dbReference type="NCBI Taxonomy" id="300843"/>
    <lineage>
        <taxon>Eukaryota</taxon>
        <taxon>Viridiplantae</taxon>
        <taxon>Streptophyta</taxon>
        <taxon>Embryophyta</taxon>
        <taxon>Tracheophyta</taxon>
        <taxon>Spermatophyta</taxon>
        <taxon>Magnoliopsida</taxon>
        <taxon>eudicotyledons</taxon>
        <taxon>Gunneridae</taxon>
        <taxon>Pentapetalae</taxon>
        <taxon>asterids</taxon>
        <taxon>lamiids</taxon>
        <taxon>Lamiales</taxon>
        <taxon>Pedaliaceae</taxon>
        <taxon>Sesamum</taxon>
    </lineage>
</organism>
<dbReference type="AlphaFoldDB" id="A0AAW2UM04"/>
<dbReference type="EMBL" id="JACGWJ010000005">
    <property type="protein sequence ID" value="KAL0418018.1"/>
    <property type="molecule type" value="Genomic_DNA"/>
</dbReference>
<dbReference type="PANTHER" id="PTHR19338">
    <property type="entry name" value="TRANSLOCASE OF INNER MITOCHONDRIAL MEMBRANE 13 HOMOLOG"/>
    <property type="match status" value="1"/>
</dbReference>
<dbReference type="PANTHER" id="PTHR19338:SF60">
    <property type="entry name" value="NB-ARC DOMAIN-CONTAINING PROTEIN"/>
    <property type="match status" value="1"/>
</dbReference>